<proteinExistence type="predicted"/>
<keyword evidence="2" id="KW-1185">Reference proteome</keyword>
<accession>A0A086TJE3</accession>
<evidence type="ECO:0000313" key="2">
    <source>
        <dbReference type="Proteomes" id="UP000243308"/>
    </source>
</evidence>
<reference evidence="1 2" key="1">
    <citation type="submission" date="2011-02" db="EMBL/GenBank/DDBJ databases">
        <title>The Genome Sequence of Mortierella verticillata NRRL 6337.</title>
        <authorList>
            <consortium name="The Broad Institute Genome Sequencing Platform"/>
            <person name="Russ C."/>
            <person name="Cuomo C."/>
            <person name="Burger G."/>
            <person name="Gray M.W."/>
            <person name="Holland P.W.H."/>
            <person name="King N."/>
            <person name="Lang F.B.F."/>
            <person name="Roger A.J."/>
            <person name="Ruiz-Trillo I."/>
            <person name="Young S.K."/>
            <person name="Zeng Q."/>
            <person name="Gargeya S."/>
            <person name="Alvarado L."/>
            <person name="Berlin A."/>
            <person name="Chapman S.B."/>
            <person name="Chen Z."/>
            <person name="Freedman E."/>
            <person name="Gellesch M."/>
            <person name="Goldberg J."/>
            <person name="Griggs A."/>
            <person name="Gujja S."/>
            <person name="Heilman E."/>
            <person name="Heiman D."/>
            <person name="Howarth C."/>
            <person name="Mehta T."/>
            <person name="Neiman D."/>
            <person name="Pearson M."/>
            <person name="Roberts A."/>
            <person name="Saif S."/>
            <person name="Shea T."/>
            <person name="Shenoy N."/>
            <person name="Sisk P."/>
            <person name="Stolte C."/>
            <person name="Sykes S."/>
            <person name="White J."/>
            <person name="Yandava C."/>
            <person name="Haas B."/>
            <person name="Nusbaum C."/>
            <person name="Birren B."/>
        </authorList>
    </citation>
    <scope>NUCLEOTIDE SEQUENCE [LARGE SCALE GENOMIC DNA]</scope>
    <source>
        <strain evidence="1 2">NRRL 6337</strain>
    </source>
</reference>
<evidence type="ECO:0000313" key="1">
    <source>
        <dbReference type="EMBL" id="KFH62070.1"/>
    </source>
</evidence>
<protein>
    <submittedName>
        <fullName evidence="1">Uncharacterized protein</fullName>
    </submittedName>
</protein>
<name>A0A086TJE3_9FUNG</name>
<dbReference type="OrthoDB" id="2439141at2759"/>
<dbReference type="AlphaFoldDB" id="A0A086TJE3"/>
<organism evidence="1 2">
    <name type="scientific">Podila verticillata NRRL 6337</name>
    <dbReference type="NCBI Taxonomy" id="1069443"/>
    <lineage>
        <taxon>Eukaryota</taxon>
        <taxon>Fungi</taxon>
        <taxon>Fungi incertae sedis</taxon>
        <taxon>Mucoromycota</taxon>
        <taxon>Mortierellomycotina</taxon>
        <taxon>Mortierellomycetes</taxon>
        <taxon>Mortierellales</taxon>
        <taxon>Mortierellaceae</taxon>
        <taxon>Podila</taxon>
    </lineage>
</organism>
<dbReference type="EMBL" id="KN042433">
    <property type="protein sequence ID" value="KFH62070.1"/>
    <property type="molecule type" value="Genomic_DNA"/>
</dbReference>
<sequence length="250" mass="27738">MLSQSGPDILYALKVEAYGAADYKDPHSQELAKPVGKSAFKVENVSHDQTRKVMIGGVKWCILVTLAVLLADGTVIVGPDNKFFYPSAKSFVSIKKKSYDSVKKPVQDFYNTMARHLRSKYDKEATLAPYSAVHPLLNYHTTMPVTLKTLYGFKNRNGWSGIKVAAFIFHQLYTKRKIMKADVQANIKEGLIGRSGKACESLGIIERMVQVMADEEAFPVSKSVNKCLTELAGILSGEITNLNKTVVRML</sequence>
<dbReference type="Proteomes" id="UP000243308">
    <property type="component" value="Unassembled WGS sequence"/>
</dbReference>
<gene>
    <name evidence="1" type="ORF">MVEG_11709</name>
</gene>